<dbReference type="Pfam" id="PF18290">
    <property type="entry name" value="Nudix_hydro"/>
    <property type="match status" value="1"/>
</dbReference>
<gene>
    <name evidence="6" type="ORF">M0813_28734</name>
</gene>
<evidence type="ECO:0000256" key="1">
    <source>
        <dbReference type="ARBA" id="ARBA00005582"/>
    </source>
</evidence>
<dbReference type="SUPFAM" id="SSF55811">
    <property type="entry name" value="Nudix"/>
    <property type="match status" value="1"/>
</dbReference>
<dbReference type="PANTHER" id="PTHR13994">
    <property type="entry name" value="NUDIX HYDROLASE RELATED"/>
    <property type="match status" value="1"/>
</dbReference>
<keyword evidence="7" id="KW-1185">Reference proteome</keyword>
<evidence type="ECO:0000259" key="5">
    <source>
        <dbReference type="PROSITE" id="PS51462"/>
    </source>
</evidence>
<keyword evidence="2 3" id="KW-0378">Hydrolase</keyword>
<dbReference type="PROSITE" id="PS51462">
    <property type="entry name" value="NUDIX"/>
    <property type="match status" value="1"/>
</dbReference>
<evidence type="ECO:0000256" key="4">
    <source>
        <dbReference type="SAM" id="MobiDB-lite"/>
    </source>
</evidence>
<comment type="caution">
    <text evidence="6">The sequence shown here is derived from an EMBL/GenBank/DDBJ whole genome shotgun (WGS) entry which is preliminary data.</text>
</comment>
<name>A0ABQ8XTI6_9EUKA</name>
<organism evidence="6 7">
    <name type="scientific">Anaeramoeba flamelloides</name>
    <dbReference type="NCBI Taxonomy" id="1746091"/>
    <lineage>
        <taxon>Eukaryota</taxon>
        <taxon>Metamonada</taxon>
        <taxon>Anaeramoebidae</taxon>
        <taxon>Anaeramoeba</taxon>
    </lineage>
</organism>
<dbReference type="PRINTS" id="PR00502">
    <property type="entry name" value="NUDIXFAMILY"/>
</dbReference>
<dbReference type="Gene3D" id="3.90.79.10">
    <property type="entry name" value="Nucleoside Triphosphate Pyrophosphohydrolase"/>
    <property type="match status" value="1"/>
</dbReference>
<feature type="compositionally biased region" description="Basic and acidic residues" evidence="4">
    <location>
        <begin position="260"/>
        <end position="297"/>
    </location>
</feature>
<dbReference type="InterPro" id="IPR003293">
    <property type="entry name" value="Nudix_hydrolase6-like"/>
</dbReference>
<evidence type="ECO:0000256" key="3">
    <source>
        <dbReference type="RuleBase" id="RU003476"/>
    </source>
</evidence>
<accession>A0ABQ8XTI6</accession>
<dbReference type="PANTHER" id="PTHR13994:SF13">
    <property type="entry name" value="FI03680P"/>
    <property type="match status" value="1"/>
</dbReference>
<dbReference type="CDD" id="cd04670">
    <property type="entry name" value="NUDIX_ASFGF2_Nudt6"/>
    <property type="match status" value="1"/>
</dbReference>
<dbReference type="EMBL" id="JAOAOG010000263">
    <property type="protein sequence ID" value="KAJ6235292.1"/>
    <property type="molecule type" value="Genomic_DNA"/>
</dbReference>
<dbReference type="Proteomes" id="UP001150062">
    <property type="component" value="Unassembled WGS sequence"/>
</dbReference>
<dbReference type="InterPro" id="IPR000086">
    <property type="entry name" value="NUDIX_hydrolase_dom"/>
</dbReference>
<feature type="region of interest" description="Disordered" evidence="4">
    <location>
        <begin position="257"/>
        <end position="297"/>
    </location>
</feature>
<evidence type="ECO:0000313" key="7">
    <source>
        <dbReference type="Proteomes" id="UP001150062"/>
    </source>
</evidence>
<comment type="similarity">
    <text evidence="1 3">Belongs to the Nudix hydrolase family.</text>
</comment>
<evidence type="ECO:0000256" key="2">
    <source>
        <dbReference type="ARBA" id="ARBA00022801"/>
    </source>
</evidence>
<sequence length="297" mass="35277">MITDKDNYQGVTITIPKEWNNEKEFSKKFGELMSTLIEQKTRGVWCKVSPSSSRVIPVLIEEHSFAFHHATPDYLMLNKWLPKDERNNLPNYAFTFVGVGGFVQNDQGQVLLIKERFKPRKFPHKWKFPGGLLDRGESIVEGAMREVFEETGIKTEPISIIPWMSHKTHLEYRFGCSDIYWIVRLKPLTTKITTDNQEIKNCKWFDLEEVIDPEVENMYQFFKGLVKSATKHPEYDIQFTNRTFKNWYSYYLPYPENENENEKEKEKENKKETKEIENKKKNTKNNEIEIEKEQNKN</sequence>
<dbReference type="Pfam" id="PF00293">
    <property type="entry name" value="NUDIX"/>
    <property type="match status" value="1"/>
</dbReference>
<dbReference type="PROSITE" id="PS00893">
    <property type="entry name" value="NUDIX_BOX"/>
    <property type="match status" value="1"/>
</dbReference>
<dbReference type="InterPro" id="IPR015797">
    <property type="entry name" value="NUDIX_hydrolase-like_dom_sf"/>
</dbReference>
<dbReference type="InterPro" id="IPR040618">
    <property type="entry name" value="Pre-Nudix"/>
</dbReference>
<proteinExistence type="inferred from homology"/>
<dbReference type="InterPro" id="IPR020084">
    <property type="entry name" value="NUDIX_hydrolase_CS"/>
</dbReference>
<feature type="domain" description="Nudix hydrolase" evidence="5">
    <location>
        <begin position="94"/>
        <end position="227"/>
    </location>
</feature>
<evidence type="ECO:0000313" key="6">
    <source>
        <dbReference type="EMBL" id="KAJ6235292.1"/>
    </source>
</evidence>
<reference evidence="6" key="1">
    <citation type="submission" date="2022-08" db="EMBL/GenBank/DDBJ databases">
        <title>Novel sulfate-reducing endosymbionts in the free-living metamonad Anaeramoeba.</title>
        <authorList>
            <person name="Jerlstrom-Hultqvist J."/>
            <person name="Cepicka I."/>
            <person name="Gallot-Lavallee L."/>
            <person name="Salas-Leiva D."/>
            <person name="Curtis B.A."/>
            <person name="Zahonova K."/>
            <person name="Pipaliya S."/>
            <person name="Dacks J."/>
            <person name="Roger A.J."/>
        </authorList>
    </citation>
    <scope>NUCLEOTIDE SEQUENCE</scope>
    <source>
        <strain evidence="6">Schooner1</strain>
    </source>
</reference>
<dbReference type="InterPro" id="IPR020476">
    <property type="entry name" value="Nudix_hydrolase"/>
</dbReference>
<dbReference type="Gene3D" id="3.40.630.30">
    <property type="match status" value="1"/>
</dbReference>
<protein>
    <recommendedName>
        <fullName evidence="5">Nudix hydrolase domain-containing protein</fullName>
    </recommendedName>
</protein>